<dbReference type="AlphaFoldDB" id="A0A815HRW0"/>
<sequence length="419" mass="49294">MTCHSWFYRSLFYFHAIIALFECLTTITLFLLVVIYIPELFFKKEHPDSEDWDWELVSDKNKFIILLLFFIGGIRALVLIAVLTPLLFVFGWFPCFLCVKSCRQSLCRLLKAKATHRFFSFNCNCPCYRARPKLRFQLQLAFLILISLVRIATILFCLLIPHHITAKSLAVVVGISFIFLLLNSLLDYYHYRVWWKYEPKFVKLQEEIILPKTTLSAKHKRYLPYPLLGDMRTGRYGDKLCTNKSCTNRKLEHILIFHLSDYQPQPRWSQLKRLSPSADTYIGFHRTSAHAAAAIAHSDFRRSVKPPQMLGFGIYFARSIKNTDGKARFKGAIIAAEIRMGNVKEVSFNELNTVQNTNEWYPEFDTVYYNHANDERDEFCIYDETQILKWIIVVDREHDEKSADYEMKSEFYDTKCYCI</sequence>
<dbReference type="EMBL" id="CAJNOE010000920">
    <property type="protein sequence ID" value="CAF1358700.1"/>
    <property type="molecule type" value="Genomic_DNA"/>
</dbReference>
<evidence type="ECO:0000313" key="2">
    <source>
        <dbReference type="EMBL" id="CAF1358700.1"/>
    </source>
</evidence>
<accession>A0A815HRW0</accession>
<gene>
    <name evidence="2" type="ORF">IZO911_LOCUS37188</name>
</gene>
<feature type="transmembrane region" description="Helical" evidence="1">
    <location>
        <begin position="63"/>
        <end position="93"/>
    </location>
</feature>
<dbReference type="Proteomes" id="UP000663860">
    <property type="component" value="Unassembled WGS sequence"/>
</dbReference>
<feature type="transmembrane region" description="Helical" evidence="1">
    <location>
        <begin position="140"/>
        <end position="162"/>
    </location>
</feature>
<evidence type="ECO:0000313" key="3">
    <source>
        <dbReference type="Proteomes" id="UP000663860"/>
    </source>
</evidence>
<evidence type="ECO:0000256" key="1">
    <source>
        <dbReference type="SAM" id="Phobius"/>
    </source>
</evidence>
<evidence type="ECO:0008006" key="4">
    <source>
        <dbReference type="Google" id="ProtNLM"/>
    </source>
</evidence>
<keyword evidence="1" id="KW-0812">Transmembrane</keyword>
<feature type="transmembrane region" description="Helical" evidence="1">
    <location>
        <begin position="12"/>
        <end position="37"/>
    </location>
</feature>
<keyword evidence="1" id="KW-0472">Membrane</keyword>
<keyword evidence="1" id="KW-1133">Transmembrane helix</keyword>
<organism evidence="2 3">
    <name type="scientific">Adineta steineri</name>
    <dbReference type="NCBI Taxonomy" id="433720"/>
    <lineage>
        <taxon>Eukaryota</taxon>
        <taxon>Metazoa</taxon>
        <taxon>Spiralia</taxon>
        <taxon>Gnathifera</taxon>
        <taxon>Rotifera</taxon>
        <taxon>Eurotatoria</taxon>
        <taxon>Bdelloidea</taxon>
        <taxon>Adinetida</taxon>
        <taxon>Adinetidae</taxon>
        <taxon>Adineta</taxon>
    </lineage>
</organism>
<proteinExistence type="predicted"/>
<dbReference type="Gene3D" id="3.90.228.10">
    <property type="match status" value="1"/>
</dbReference>
<protein>
    <recommendedName>
        <fullName evidence="4">PARP catalytic domain-containing protein</fullName>
    </recommendedName>
</protein>
<dbReference type="SUPFAM" id="SSF56399">
    <property type="entry name" value="ADP-ribosylation"/>
    <property type="match status" value="1"/>
</dbReference>
<reference evidence="2" key="1">
    <citation type="submission" date="2021-02" db="EMBL/GenBank/DDBJ databases">
        <authorList>
            <person name="Nowell W R."/>
        </authorList>
    </citation>
    <scope>NUCLEOTIDE SEQUENCE</scope>
</reference>
<name>A0A815HRW0_9BILA</name>
<feature type="transmembrane region" description="Helical" evidence="1">
    <location>
        <begin position="168"/>
        <end position="186"/>
    </location>
</feature>
<comment type="caution">
    <text evidence="2">The sequence shown here is derived from an EMBL/GenBank/DDBJ whole genome shotgun (WGS) entry which is preliminary data.</text>
</comment>